<sequence length="100" mass="11004">MEASDRLLLLCLPKTPATGRARKETHTSRFYFVIFRSAQKLMSSAPPGLFFLLLPMADLAVVKGGCQVAAAVVGGFICWVEKVDWAADGRSVELLLRCCW</sequence>
<evidence type="ECO:0000313" key="2">
    <source>
        <dbReference type="Proteomes" id="UP000309997"/>
    </source>
</evidence>
<reference evidence="1 2" key="1">
    <citation type="journal article" date="2024" name="Plant Biotechnol. J.">
        <title>Genome and CRISPR/Cas9 system of a widespread forest tree (Populus alba) in the world.</title>
        <authorList>
            <person name="Liu Y.J."/>
            <person name="Jiang P.F."/>
            <person name="Han X.M."/>
            <person name="Li X.Y."/>
            <person name="Wang H.M."/>
            <person name="Wang Y.J."/>
            <person name="Wang X.X."/>
            <person name="Zeng Q.Y."/>
        </authorList>
    </citation>
    <scope>NUCLEOTIDE SEQUENCE [LARGE SCALE GENOMIC DNA]</scope>
    <source>
        <strain evidence="2">cv. PAL-ZL1</strain>
    </source>
</reference>
<name>A0ACC4BBN0_POPAL</name>
<keyword evidence="2" id="KW-1185">Reference proteome</keyword>
<accession>A0ACC4BBN0</accession>
<evidence type="ECO:0000313" key="1">
    <source>
        <dbReference type="EMBL" id="KAL3575990.1"/>
    </source>
</evidence>
<comment type="caution">
    <text evidence="1">The sequence shown here is derived from an EMBL/GenBank/DDBJ whole genome shotgun (WGS) entry which is preliminary data.</text>
</comment>
<proteinExistence type="predicted"/>
<organism evidence="1 2">
    <name type="scientific">Populus alba</name>
    <name type="common">White poplar</name>
    <dbReference type="NCBI Taxonomy" id="43335"/>
    <lineage>
        <taxon>Eukaryota</taxon>
        <taxon>Viridiplantae</taxon>
        <taxon>Streptophyta</taxon>
        <taxon>Embryophyta</taxon>
        <taxon>Tracheophyta</taxon>
        <taxon>Spermatophyta</taxon>
        <taxon>Magnoliopsida</taxon>
        <taxon>eudicotyledons</taxon>
        <taxon>Gunneridae</taxon>
        <taxon>Pentapetalae</taxon>
        <taxon>rosids</taxon>
        <taxon>fabids</taxon>
        <taxon>Malpighiales</taxon>
        <taxon>Salicaceae</taxon>
        <taxon>Saliceae</taxon>
        <taxon>Populus</taxon>
    </lineage>
</organism>
<dbReference type="Proteomes" id="UP000309997">
    <property type="component" value="Unassembled WGS sequence"/>
</dbReference>
<dbReference type="EMBL" id="RCHU02000011">
    <property type="protein sequence ID" value="KAL3575990.1"/>
    <property type="molecule type" value="Genomic_DNA"/>
</dbReference>
<protein>
    <submittedName>
        <fullName evidence="1">Uncharacterized protein</fullName>
    </submittedName>
</protein>
<gene>
    <name evidence="1" type="ORF">D5086_021273</name>
</gene>